<dbReference type="Proteomes" id="UP000291151">
    <property type="component" value="Chromosome"/>
</dbReference>
<keyword evidence="3" id="KW-1185">Reference proteome</keyword>
<sequence>MYRSEQFIFIGQKAVPIVIRNYKKEDFTQLIDLQVESFPPPFPQELLWNEKQLKNHINIFPEGAICVEIDGKIASSLTSLCVQFDPAKPKHSWAEITDNGYITNHDANGNTLYIVDISVRPSFRSLGLGKLMMQTMYHIVIEKKLDRLLGGGRIPGYSKYADKMSAEEYLEAVINGTLQDPVITFLLSCGRVPIAIVENYLEDEESCNYGVLMEWKNPFKN</sequence>
<dbReference type="SUPFAM" id="SSF55729">
    <property type="entry name" value="Acyl-CoA N-acyltransferases (Nat)"/>
    <property type="match status" value="1"/>
</dbReference>
<name>A0A4P6UPQ1_9BACL</name>
<dbReference type="CDD" id="cd04301">
    <property type="entry name" value="NAT_SF"/>
    <property type="match status" value="1"/>
</dbReference>
<dbReference type="Pfam" id="PF00583">
    <property type="entry name" value="Acetyltransf_1"/>
    <property type="match status" value="1"/>
</dbReference>
<dbReference type="Gene3D" id="3.40.630.30">
    <property type="match status" value="1"/>
</dbReference>
<dbReference type="PROSITE" id="PS51186">
    <property type="entry name" value="GNAT"/>
    <property type="match status" value="1"/>
</dbReference>
<gene>
    <name evidence="2" type="ORF">DKZ56_03465</name>
</gene>
<dbReference type="InterPro" id="IPR000182">
    <property type="entry name" value="GNAT_dom"/>
</dbReference>
<dbReference type="AlphaFoldDB" id="A0A4P6UPQ1"/>
<evidence type="ECO:0000259" key="1">
    <source>
        <dbReference type="PROSITE" id="PS51186"/>
    </source>
</evidence>
<dbReference type="RefSeq" id="WP_208651318.1">
    <property type="nucleotide sequence ID" value="NZ_CP036528.1"/>
</dbReference>
<evidence type="ECO:0000313" key="3">
    <source>
        <dbReference type="Proteomes" id="UP000291151"/>
    </source>
</evidence>
<feature type="domain" description="N-acetyltransferase" evidence="1">
    <location>
        <begin position="17"/>
        <end position="218"/>
    </location>
</feature>
<protein>
    <submittedName>
        <fullName evidence="2">GNAT family N-acetyltransferase</fullName>
    </submittedName>
</protein>
<dbReference type="InterPro" id="IPR016181">
    <property type="entry name" value="Acyl_CoA_acyltransferase"/>
</dbReference>
<reference evidence="2 3" key="1">
    <citation type="submission" date="2019-02" db="EMBL/GenBank/DDBJ databases">
        <title>Ureibacillus thermophilus.</title>
        <authorList>
            <person name="Sunny J.S."/>
            <person name="Natarajan A."/>
            <person name="Saleena L.M."/>
        </authorList>
    </citation>
    <scope>NUCLEOTIDE SEQUENCE [LARGE SCALE GENOMIC DNA]</scope>
    <source>
        <strain evidence="2 3">LM102</strain>
    </source>
</reference>
<evidence type="ECO:0000313" key="2">
    <source>
        <dbReference type="EMBL" id="QBK25003.1"/>
    </source>
</evidence>
<proteinExistence type="predicted"/>
<dbReference type="KEGG" id="uth:DKZ56_03465"/>
<keyword evidence="2" id="KW-0808">Transferase</keyword>
<dbReference type="GO" id="GO:0016747">
    <property type="term" value="F:acyltransferase activity, transferring groups other than amino-acyl groups"/>
    <property type="evidence" value="ECO:0007669"/>
    <property type="project" value="InterPro"/>
</dbReference>
<accession>A0A4P6UPQ1</accession>
<organism evidence="2 3">
    <name type="scientific">Ureibacillus thermophilus</name>
    <dbReference type="NCBI Taxonomy" id="367743"/>
    <lineage>
        <taxon>Bacteria</taxon>
        <taxon>Bacillati</taxon>
        <taxon>Bacillota</taxon>
        <taxon>Bacilli</taxon>
        <taxon>Bacillales</taxon>
        <taxon>Caryophanaceae</taxon>
        <taxon>Ureibacillus</taxon>
    </lineage>
</organism>
<dbReference type="EMBL" id="CP036528">
    <property type="protein sequence ID" value="QBK25003.1"/>
    <property type="molecule type" value="Genomic_DNA"/>
</dbReference>